<evidence type="ECO:0000313" key="3">
    <source>
        <dbReference type="Proteomes" id="UP000028725"/>
    </source>
</evidence>
<organism evidence="2 3">
    <name type="scientific">Hyalangium minutum</name>
    <dbReference type="NCBI Taxonomy" id="394096"/>
    <lineage>
        <taxon>Bacteria</taxon>
        <taxon>Pseudomonadati</taxon>
        <taxon>Myxococcota</taxon>
        <taxon>Myxococcia</taxon>
        <taxon>Myxococcales</taxon>
        <taxon>Cystobacterineae</taxon>
        <taxon>Archangiaceae</taxon>
        <taxon>Hyalangium</taxon>
    </lineage>
</organism>
<name>A0A085VZS2_9BACT</name>
<feature type="region of interest" description="Disordered" evidence="1">
    <location>
        <begin position="160"/>
        <end position="233"/>
    </location>
</feature>
<dbReference type="AlphaFoldDB" id="A0A085VZS2"/>
<sequence length="233" mass="24600">MNPIDQLKQGLLVVIFAGMGCFPSKPIEGVWQPAAGSKADHISGPFSAPAGDDTSIVFPPFFAQKAVAVGSSTAPVELDGELLRALMIAANDFSPPGAPDPSCWNRQESNSYRVLRQGPIIFVHVRKNPQHCGLSWRLFDSGAKYAISAQGQILRRIVDGQPTQPLGPFQEDGGSIGEWAEPGTLPEPDASTPSTPLPAPHPLWDGGTRADPSEPPPPVLPSQPQPAASPIPP</sequence>
<comment type="caution">
    <text evidence="2">The sequence shown here is derived from an EMBL/GenBank/DDBJ whole genome shotgun (WGS) entry which is preliminary data.</text>
</comment>
<gene>
    <name evidence="2" type="ORF">DB31_4559</name>
</gene>
<evidence type="ECO:0000256" key="1">
    <source>
        <dbReference type="SAM" id="MobiDB-lite"/>
    </source>
</evidence>
<keyword evidence="3" id="KW-1185">Reference proteome</keyword>
<reference evidence="2 3" key="1">
    <citation type="submission" date="2014-04" db="EMBL/GenBank/DDBJ databases">
        <title>Genome assembly of Hyalangium minutum DSM 14724.</title>
        <authorList>
            <person name="Sharma G."/>
            <person name="Subramanian S."/>
        </authorList>
    </citation>
    <scope>NUCLEOTIDE SEQUENCE [LARGE SCALE GENOMIC DNA]</scope>
    <source>
        <strain evidence="2 3">DSM 14724</strain>
    </source>
</reference>
<accession>A0A085VZS2</accession>
<dbReference type="STRING" id="394096.DB31_4559"/>
<dbReference type="Proteomes" id="UP000028725">
    <property type="component" value="Unassembled WGS sequence"/>
</dbReference>
<proteinExistence type="predicted"/>
<dbReference type="EMBL" id="JMCB01000026">
    <property type="protein sequence ID" value="KFE60935.1"/>
    <property type="molecule type" value="Genomic_DNA"/>
</dbReference>
<feature type="compositionally biased region" description="Pro residues" evidence="1">
    <location>
        <begin position="213"/>
        <end position="233"/>
    </location>
</feature>
<protein>
    <submittedName>
        <fullName evidence="2">Uncharacterized protein</fullName>
    </submittedName>
</protein>
<evidence type="ECO:0000313" key="2">
    <source>
        <dbReference type="EMBL" id="KFE60935.1"/>
    </source>
</evidence>